<reference evidence="5" key="1">
    <citation type="submission" date="2022-12" db="EMBL/GenBank/DDBJ databases">
        <title>Draft genome assemblies for two species of Escallonia (Escalloniales).</title>
        <authorList>
            <person name="Chanderbali A."/>
            <person name="Dervinis C."/>
            <person name="Anghel I."/>
            <person name="Soltis D."/>
            <person name="Soltis P."/>
            <person name="Zapata F."/>
        </authorList>
    </citation>
    <scope>NUCLEOTIDE SEQUENCE</scope>
    <source>
        <strain evidence="5">UCBG92.1500</strain>
        <tissue evidence="5">Leaf</tissue>
    </source>
</reference>
<dbReference type="SUPFAM" id="SSF51101">
    <property type="entry name" value="Mannose-binding lectins"/>
    <property type="match status" value="1"/>
</dbReference>
<proteinExistence type="inferred from homology"/>
<dbReference type="InterPro" id="IPR001229">
    <property type="entry name" value="Jacalin-like_lectin_dom"/>
</dbReference>
<dbReference type="PROSITE" id="PS51752">
    <property type="entry name" value="JACALIN_LECTIN"/>
    <property type="match status" value="1"/>
</dbReference>
<comment type="caution">
    <text evidence="5">The sequence shown here is derived from an EMBL/GenBank/DDBJ whole genome shotgun (WGS) entry which is preliminary data.</text>
</comment>
<evidence type="ECO:0000259" key="4">
    <source>
        <dbReference type="PROSITE" id="PS51752"/>
    </source>
</evidence>
<protein>
    <recommendedName>
        <fullName evidence="4">Jacalin-type lectin domain-containing protein</fullName>
    </recommendedName>
</protein>
<evidence type="ECO:0000256" key="1">
    <source>
        <dbReference type="ARBA" id="ARBA00006568"/>
    </source>
</evidence>
<name>A0AA88QDB2_9ASTE</name>
<dbReference type="GO" id="GO:0030246">
    <property type="term" value="F:carbohydrate binding"/>
    <property type="evidence" value="ECO:0007669"/>
    <property type="project" value="UniProtKB-KW"/>
</dbReference>
<dbReference type="Gene3D" id="2.100.10.30">
    <property type="entry name" value="Jacalin-like lectin domain"/>
    <property type="match status" value="1"/>
</dbReference>
<evidence type="ECO:0000256" key="3">
    <source>
        <dbReference type="SAM" id="MobiDB-lite"/>
    </source>
</evidence>
<sequence length="124" mass="13396">MNSSFLVNETIEQAFSCAKSCLCFTSPAATQTGSIQHVRPPEDDTPDDDSLPDDGPLSIGPLEGLDGRKFDDGHSYDGIKQVQLRSGMGIDHICVEYVKDGQFGSSMDKMVGSLNPPILLDYPD</sequence>
<dbReference type="Proteomes" id="UP001187471">
    <property type="component" value="Unassembled WGS sequence"/>
</dbReference>
<feature type="compositionally biased region" description="Acidic residues" evidence="3">
    <location>
        <begin position="43"/>
        <end position="52"/>
    </location>
</feature>
<keyword evidence="6" id="KW-1185">Reference proteome</keyword>
<evidence type="ECO:0000256" key="2">
    <source>
        <dbReference type="ARBA" id="ARBA00022734"/>
    </source>
</evidence>
<evidence type="ECO:0000313" key="6">
    <source>
        <dbReference type="Proteomes" id="UP001187471"/>
    </source>
</evidence>
<comment type="similarity">
    <text evidence="1">Belongs to the jacalin lectin family.</text>
</comment>
<dbReference type="EMBL" id="JAVXUO010002930">
    <property type="protein sequence ID" value="KAK2968239.1"/>
    <property type="molecule type" value="Genomic_DNA"/>
</dbReference>
<gene>
    <name evidence="5" type="ORF">RJ640_002088</name>
</gene>
<accession>A0AA88QDB2</accession>
<keyword evidence="2" id="KW-0430">Lectin</keyword>
<dbReference type="Pfam" id="PF01419">
    <property type="entry name" value="Jacalin"/>
    <property type="match status" value="1"/>
</dbReference>
<dbReference type="AlphaFoldDB" id="A0AA88QDB2"/>
<feature type="region of interest" description="Disordered" evidence="3">
    <location>
        <begin position="32"/>
        <end position="70"/>
    </location>
</feature>
<feature type="domain" description="Jacalin-type lectin" evidence="4">
    <location>
        <begin position="56"/>
        <end position="124"/>
    </location>
</feature>
<dbReference type="InterPro" id="IPR036404">
    <property type="entry name" value="Jacalin-like_lectin_dom_sf"/>
</dbReference>
<evidence type="ECO:0000313" key="5">
    <source>
        <dbReference type="EMBL" id="KAK2968239.1"/>
    </source>
</evidence>
<organism evidence="5 6">
    <name type="scientific">Escallonia rubra</name>
    <dbReference type="NCBI Taxonomy" id="112253"/>
    <lineage>
        <taxon>Eukaryota</taxon>
        <taxon>Viridiplantae</taxon>
        <taxon>Streptophyta</taxon>
        <taxon>Embryophyta</taxon>
        <taxon>Tracheophyta</taxon>
        <taxon>Spermatophyta</taxon>
        <taxon>Magnoliopsida</taxon>
        <taxon>eudicotyledons</taxon>
        <taxon>Gunneridae</taxon>
        <taxon>Pentapetalae</taxon>
        <taxon>asterids</taxon>
        <taxon>campanulids</taxon>
        <taxon>Escalloniales</taxon>
        <taxon>Escalloniaceae</taxon>
        <taxon>Escallonia</taxon>
    </lineage>
</organism>